<gene>
    <name evidence="1" type="ORF">LCGC14_0159970</name>
</gene>
<accession>A0A0F9UVG8</accession>
<organism evidence="1">
    <name type="scientific">marine sediment metagenome</name>
    <dbReference type="NCBI Taxonomy" id="412755"/>
    <lineage>
        <taxon>unclassified sequences</taxon>
        <taxon>metagenomes</taxon>
        <taxon>ecological metagenomes</taxon>
    </lineage>
</organism>
<proteinExistence type="predicted"/>
<dbReference type="EMBL" id="LAZR01000060">
    <property type="protein sequence ID" value="KKN97040.1"/>
    <property type="molecule type" value="Genomic_DNA"/>
</dbReference>
<reference evidence="1" key="1">
    <citation type="journal article" date="2015" name="Nature">
        <title>Complex archaea that bridge the gap between prokaryotes and eukaryotes.</title>
        <authorList>
            <person name="Spang A."/>
            <person name="Saw J.H."/>
            <person name="Jorgensen S.L."/>
            <person name="Zaremba-Niedzwiedzka K."/>
            <person name="Martijn J."/>
            <person name="Lind A.E."/>
            <person name="van Eijk R."/>
            <person name="Schleper C."/>
            <person name="Guy L."/>
            <person name="Ettema T.J."/>
        </authorList>
    </citation>
    <scope>NUCLEOTIDE SEQUENCE</scope>
</reference>
<comment type="caution">
    <text evidence="1">The sequence shown here is derived from an EMBL/GenBank/DDBJ whole genome shotgun (WGS) entry which is preliminary data.</text>
</comment>
<protein>
    <submittedName>
        <fullName evidence="1">Uncharacterized protein</fullName>
    </submittedName>
</protein>
<sequence length="81" mass="9539">MDGCCQVCREKREDESDFEEAKKEGKITRNDSIMCPYCGYVLENDSWEYNDSKEFDCPECDKKSELSVEYTPHYTTTKIDE</sequence>
<name>A0A0F9UVG8_9ZZZZ</name>
<evidence type="ECO:0000313" key="1">
    <source>
        <dbReference type="EMBL" id="KKN97040.1"/>
    </source>
</evidence>
<dbReference type="AlphaFoldDB" id="A0A0F9UVG8"/>